<keyword evidence="4" id="KW-1185">Reference proteome</keyword>
<dbReference type="SUPFAM" id="SSF51445">
    <property type="entry name" value="(Trans)glycosidases"/>
    <property type="match status" value="1"/>
</dbReference>
<dbReference type="EMBL" id="BSOB01000018">
    <property type="protein sequence ID" value="GLQ93529.1"/>
    <property type="molecule type" value="Genomic_DNA"/>
</dbReference>
<evidence type="ECO:0000313" key="4">
    <source>
        <dbReference type="Proteomes" id="UP001156670"/>
    </source>
</evidence>
<dbReference type="InterPro" id="IPR017853">
    <property type="entry name" value="GH"/>
</dbReference>
<comment type="caution">
    <text evidence="3">The sequence shown here is derived from an EMBL/GenBank/DDBJ whole genome shotgun (WGS) entry which is preliminary data.</text>
</comment>
<keyword evidence="1" id="KW-0732">Signal</keyword>
<dbReference type="Proteomes" id="UP001156670">
    <property type="component" value="Unassembled WGS sequence"/>
</dbReference>
<evidence type="ECO:0000256" key="1">
    <source>
        <dbReference type="SAM" id="SignalP"/>
    </source>
</evidence>
<evidence type="ECO:0000313" key="3">
    <source>
        <dbReference type="EMBL" id="GLQ93529.1"/>
    </source>
</evidence>
<proteinExistence type="predicted"/>
<reference evidence="4" key="1">
    <citation type="journal article" date="2019" name="Int. J. Syst. Evol. Microbiol.">
        <title>The Global Catalogue of Microorganisms (GCM) 10K type strain sequencing project: providing services to taxonomists for standard genome sequencing and annotation.</title>
        <authorList>
            <consortium name="The Broad Institute Genomics Platform"/>
            <consortium name="The Broad Institute Genome Sequencing Center for Infectious Disease"/>
            <person name="Wu L."/>
            <person name="Ma J."/>
        </authorList>
    </citation>
    <scope>NUCLEOTIDE SEQUENCE [LARGE SCALE GENOMIC DNA]</scope>
    <source>
        <strain evidence="4">NBRC 111980</strain>
    </source>
</reference>
<dbReference type="InterPro" id="IPR025275">
    <property type="entry name" value="DUF4015"/>
</dbReference>
<sequence>MIRSRPRKLHAMLAAFAVCAQLASPAVLAVTGVVIDASTLNPVAGAIVTTSAGVTRTDEYGRFDTAQTVASIAARAPGYLRAEVKVSDDAPVTLTLTPFRPKAVYLSVYGITSTTLRNQALSLVMQHTAINAFVIDVKGDRGLTPYRSQAREAIGAAARTSQRVAFAQDFPSLLADLHARHLYVIARIVVFKDDPLALAHPEWSVRDASGKLWRDREGLQWMDPLSHDVWQHNIDIAEEAARMGFDEIQFDYVRFPDQRGLRFALPNSQANRTAAIVGFLQAARARLAPYNVFIAADIFGYVCWNHNDTAIGQQIELLGAPLDYISPMLYPSGFTWGLPGLADPVTDPGQIVRRSLTEALQRTQLPGVRFRPWLQAFRDYAFDHRAFDAVAIRAQIDAAEATGSDGWMLWNSHNQYEADDLPRQ</sequence>
<dbReference type="InterPro" id="IPR008969">
    <property type="entry name" value="CarboxyPept-like_regulatory"/>
</dbReference>
<accession>A0ABQ5XT67</accession>
<organism evidence="3 4">
    <name type="scientific">Dyella acidisoli</name>
    <dbReference type="NCBI Taxonomy" id="1867834"/>
    <lineage>
        <taxon>Bacteria</taxon>
        <taxon>Pseudomonadati</taxon>
        <taxon>Pseudomonadota</taxon>
        <taxon>Gammaproteobacteria</taxon>
        <taxon>Lysobacterales</taxon>
        <taxon>Rhodanobacteraceae</taxon>
        <taxon>Dyella</taxon>
    </lineage>
</organism>
<evidence type="ECO:0000259" key="2">
    <source>
        <dbReference type="Pfam" id="PF13200"/>
    </source>
</evidence>
<name>A0ABQ5XT67_9GAMM</name>
<dbReference type="Gene3D" id="3.20.20.80">
    <property type="entry name" value="Glycosidases"/>
    <property type="match status" value="1"/>
</dbReference>
<dbReference type="RefSeq" id="WP_284321235.1">
    <property type="nucleotide sequence ID" value="NZ_BSOB01000018.1"/>
</dbReference>
<dbReference type="SUPFAM" id="SSF49464">
    <property type="entry name" value="Carboxypeptidase regulatory domain-like"/>
    <property type="match status" value="1"/>
</dbReference>
<feature type="domain" description="DUF4015" evidence="2">
    <location>
        <begin position="103"/>
        <end position="416"/>
    </location>
</feature>
<dbReference type="Pfam" id="PF13200">
    <property type="entry name" value="DUF4015"/>
    <property type="match status" value="1"/>
</dbReference>
<feature type="chain" id="PRO_5046145681" evidence="1">
    <location>
        <begin position="30"/>
        <end position="424"/>
    </location>
</feature>
<protein>
    <submittedName>
        <fullName evidence="3">GTP-binding protein</fullName>
    </submittedName>
</protein>
<gene>
    <name evidence="3" type="ORF">GCM10007901_24800</name>
</gene>
<feature type="signal peptide" evidence="1">
    <location>
        <begin position="1"/>
        <end position="29"/>
    </location>
</feature>
<dbReference type="Gene3D" id="2.60.40.1120">
    <property type="entry name" value="Carboxypeptidase-like, regulatory domain"/>
    <property type="match status" value="1"/>
</dbReference>